<feature type="domain" description="NAD-dependent epimerase/dehydratase" evidence="3">
    <location>
        <begin position="5"/>
        <end position="228"/>
    </location>
</feature>
<keyword evidence="10" id="KW-1185">Reference proteome</keyword>
<organism evidence="5">
    <name type="scientific">Pseudomonas helleri</name>
    <dbReference type="NCBI Taxonomy" id="1608996"/>
    <lineage>
        <taxon>Bacteria</taxon>
        <taxon>Pseudomonadati</taxon>
        <taxon>Pseudomonadota</taxon>
        <taxon>Gammaproteobacteria</taxon>
        <taxon>Pseudomonadales</taxon>
        <taxon>Pseudomonadaceae</taxon>
        <taxon>Pseudomonas</taxon>
    </lineage>
</organism>
<evidence type="ECO:0000256" key="2">
    <source>
        <dbReference type="ARBA" id="ARBA00007637"/>
    </source>
</evidence>
<evidence type="ECO:0000259" key="3">
    <source>
        <dbReference type="Pfam" id="PF01370"/>
    </source>
</evidence>
<accession>A0A6A7Z097</accession>
<evidence type="ECO:0000313" key="7">
    <source>
        <dbReference type="EMBL" id="MQU25402.1"/>
    </source>
</evidence>
<evidence type="ECO:0000313" key="5">
    <source>
        <dbReference type="EMBL" id="MQT82722.1"/>
    </source>
</evidence>
<sequence>MEQPVFITGATGFVGAALLQRLIKDEFPIIAAIRSDEHKLPLNIPTVKFTDFDGSSLEHSLQGVDTVVHCAARVHVMHDTEVDPLVAFRKVNVAGTLKLARDAAAAGVRRFIFISSIKVNGEGTFPGAPYTADDIPAPSDPYGVSKMEAEQGLRKLGAATGMDIVIIRPVLVYGPGVKANFLNMMRWLDKGVPLPFGSIHNARSLVAIDNLVDFIVKTIKHPNAANQTFLISDGEDLSTTQLLKRMAKALDSSAFLLPIPSVMISTTAKVIGKKSLSNRLCGSLQVNIEKSCDLLQWTPLVTVDEALKCTAMYYKGQKSE</sequence>
<dbReference type="InterPro" id="IPR036291">
    <property type="entry name" value="NAD(P)-bd_dom_sf"/>
</dbReference>
<evidence type="ECO:0000313" key="9">
    <source>
        <dbReference type="Proteomes" id="UP000443000"/>
    </source>
</evidence>
<dbReference type="Proteomes" id="UP000713985">
    <property type="component" value="Unassembled WGS sequence"/>
</dbReference>
<dbReference type="PANTHER" id="PTHR43000">
    <property type="entry name" value="DTDP-D-GLUCOSE 4,6-DEHYDRATASE-RELATED"/>
    <property type="match status" value="1"/>
</dbReference>
<dbReference type="Proteomes" id="UP000443000">
    <property type="component" value="Unassembled WGS sequence"/>
</dbReference>
<evidence type="ECO:0000256" key="1">
    <source>
        <dbReference type="ARBA" id="ARBA00005125"/>
    </source>
</evidence>
<evidence type="ECO:0000313" key="10">
    <source>
        <dbReference type="Proteomes" id="UP000713985"/>
    </source>
</evidence>
<dbReference type="InterPro" id="IPR001509">
    <property type="entry name" value="Epimerase_deHydtase"/>
</dbReference>
<reference evidence="8 9" key="1">
    <citation type="submission" date="2019-10" db="EMBL/GenBank/DDBJ databases">
        <title>Evaluation of single-gene subtyping targets for Pseudomonas.</title>
        <authorList>
            <person name="Reichler S.J."/>
            <person name="Orsi R.H."/>
            <person name="Wiedmann M."/>
            <person name="Martin N.H."/>
            <person name="Murphy S.I."/>
        </authorList>
    </citation>
    <scope>NUCLEOTIDE SEQUENCE</scope>
    <source>
        <strain evidence="4 10">FSL R10-0802</strain>
        <strain evidence="6 9">FSL R10-1594</strain>
        <strain evidence="7 8">FSL R10-1984</strain>
        <strain evidence="5">FSL R10-2339</strain>
    </source>
</reference>
<dbReference type="Pfam" id="PF01370">
    <property type="entry name" value="Epimerase"/>
    <property type="match status" value="1"/>
</dbReference>
<dbReference type="EMBL" id="WIVT01000004">
    <property type="protein sequence ID" value="MQU15792.1"/>
    <property type="molecule type" value="Genomic_DNA"/>
</dbReference>
<evidence type="ECO:0000313" key="4">
    <source>
        <dbReference type="EMBL" id="MQT25081.1"/>
    </source>
</evidence>
<dbReference type="Gene3D" id="3.40.50.720">
    <property type="entry name" value="NAD(P)-binding Rossmann-like Domain"/>
    <property type="match status" value="1"/>
</dbReference>
<evidence type="ECO:0000313" key="6">
    <source>
        <dbReference type="EMBL" id="MQU15792.1"/>
    </source>
</evidence>
<comment type="caution">
    <text evidence="5">The sequence shown here is derived from an EMBL/GenBank/DDBJ whole genome shotgun (WGS) entry which is preliminary data.</text>
</comment>
<proteinExistence type="inferred from homology"/>
<comment type="similarity">
    <text evidence="2">Belongs to the NAD(P)-dependent epimerase/dehydratase family.</text>
</comment>
<gene>
    <name evidence="6" type="ORF">GHN41_04925</name>
    <name evidence="5" type="ORF">GHN86_22045</name>
    <name evidence="4" type="ORF">GHN94_04410</name>
    <name evidence="7" type="ORF">GHO29_02800</name>
</gene>
<dbReference type="AlphaFoldDB" id="A0A6A7Z097"/>
<dbReference type="EMBL" id="WIWC01000060">
    <property type="protein sequence ID" value="MQT82722.1"/>
    <property type="molecule type" value="Genomic_DNA"/>
</dbReference>
<evidence type="ECO:0000313" key="8">
    <source>
        <dbReference type="Proteomes" id="UP000437970"/>
    </source>
</evidence>
<comment type="pathway">
    <text evidence="1">Bacterial outer membrane biogenesis; LPS O-antigen biosynthesis.</text>
</comment>
<name>A0A6A7Z097_9PSED</name>
<protein>
    <submittedName>
        <fullName evidence="5">NAD-dependent epimerase/dehydratase family protein</fullName>
    </submittedName>
</protein>
<dbReference type="CDD" id="cd05232">
    <property type="entry name" value="UDP_G4E_4_SDR_e"/>
    <property type="match status" value="1"/>
</dbReference>
<dbReference type="OrthoDB" id="9801056at2"/>
<dbReference type="EMBL" id="WIWP01000004">
    <property type="protein sequence ID" value="MQT25081.1"/>
    <property type="molecule type" value="Genomic_DNA"/>
</dbReference>
<dbReference type="EMBL" id="WIVW01000001">
    <property type="protein sequence ID" value="MQU25402.1"/>
    <property type="molecule type" value="Genomic_DNA"/>
</dbReference>
<dbReference type="RefSeq" id="WP_153377348.1">
    <property type="nucleotide sequence ID" value="NZ_JBITTT010000023.1"/>
</dbReference>
<dbReference type="SUPFAM" id="SSF51735">
    <property type="entry name" value="NAD(P)-binding Rossmann-fold domains"/>
    <property type="match status" value="1"/>
</dbReference>
<dbReference type="Proteomes" id="UP000437970">
    <property type="component" value="Unassembled WGS sequence"/>
</dbReference>